<proteinExistence type="predicted"/>
<sequence length="593" mass="65659">MYSKFLRLSFLIALLLPFSTQAQKGNTPPKAKNTFSIAVIPDTQYNTEESQGGTNKLFETQIEWILANREAENIVYVAHLGDITDKGDSKPEQWANAAKAMYPLEKPLPGLPNGLPYGLAVGNHDQYPSQFAVSGTTKYYNQYFGIDHFKGRNYYGGYFGKDNDSHYDLISAGGIDLIIIYLEFDAFDEQQEAMNDWAVNLLKQYKDRKAIIVSHYILGYNPVAGSNVAGQASFGKQGQRLYDRVKTQSNVFLMLCGHVGDNGEGYRQDTYAGHTIKTMLSDYQSRPMGGNGLMRLLTFDLEKDQLRVRTLSPYHQLEEKDEDSFFTLPLFREASASRIYDFDLDGKADLYRFKDGNWYDAKSIKSSLGRKGDIPVPAPYTGYGKTNPAVYNAAGASFYVADWRAVPLGKPGDIPVPADYDGDGITDLAVWNPETAEWSAAGKDPVKHGWKASVPVPADYDGDGAAEMAIWRPSNKTWYIATVGNVPFGETGDIPLPADYNGDGKADIAVWRPSTGEWLVYGAEKAIKLGKMGDLPIPGDYDGSGKVQPAIFDPAAKVVRFANGQSIPFDAGIEEVVNIPYAIKRYYLDLMKK</sequence>
<evidence type="ECO:0000256" key="1">
    <source>
        <dbReference type="SAM" id="SignalP"/>
    </source>
</evidence>
<keyword evidence="4" id="KW-1185">Reference proteome</keyword>
<dbReference type="EMBL" id="JBHLWO010000001">
    <property type="protein sequence ID" value="MFC0316869.1"/>
    <property type="molecule type" value="Genomic_DNA"/>
</dbReference>
<dbReference type="PANTHER" id="PTHR43143:SF5">
    <property type="entry name" value="SECRETED PROTEIN"/>
    <property type="match status" value="1"/>
</dbReference>
<evidence type="ECO:0000259" key="2">
    <source>
        <dbReference type="Pfam" id="PF00149"/>
    </source>
</evidence>
<comment type="caution">
    <text evidence="3">The sequence shown here is derived from an EMBL/GenBank/DDBJ whole genome shotgun (WGS) entry which is preliminary data.</text>
</comment>
<evidence type="ECO:0000313" key="4">
    <source>
        <dbReference type="Proteomes" id="UP001589774"/>
    </source>
</evidence>
<dbReference type="SUPFAM" id="SSF56300">
    <property type="entry name" value="Metallo-dependent phosphatases"/>
    <property type="match status" value="1"/>
</dbReference>
<dbReference type="RefSeq" id="WP_149104985.1">
    <property type="nucleotide sequence ID" value="NZ_JBHLWO010000001.1"/>
</dbReference>
<dbReference type="Pfam" id="PF00149">
    <property type="entry name" value="Metallophos"/>
    <property type="match status" value="1"/>
</dbReference>
<evidence type="ECO:0000313" key="3">
    <source>
        <dbReference type="EMBL" id="MFC0316869.1"/>
    </source>
</evidence>
<reference evidence="3 4" key="1">
    <citation type="submission" date="2024-09" db="EMBL/GenBank/DDBJ databases">
        <authorList>
            <person name="Sun Q."/>
            <person name="Mori K."/>
        </authorList>
    </citation>
    <scope>NUCLEOTIDE SEQUENCE [LARGE SCALE GENOMIC DNA]</scope>
    <source>
        <strain evidence="3 4">CCM 7765</strain>
    </source>
</reference>
<dbReference type="InterPro" id="IPR051918">
    <property type="entry name" value="STPP_CPPED1"/>
</dbReference>
<feature type="signal peptide" evidence="1">
    <location>
        <begin position="1"/>
        <end position="22"/>
    </location>
</feature>
<dbReference type="SUPFAM" id="SSF69318">
    <property type="entry name" value="Integrin alpha N-terminal domain"/>
    <property type="match status" value="1"/>
</dbReference>
<dbReference type="InterPro" id="IPR028994">
    <property type="entry name" value="Integrin_alpha_N"/>
</dbReference>
<dbReference type="InterPro" id="IPR029052">
    <property type="entry name" value="Metallo-depent_PP-like"/>
</dbReference>
<organism evidence="3 4">
    <name type="scientific">Olivibacter oleidegradans</name>
    <dbReference type="NCBI Taxonomy" id="760123"/>
    <lineage>
        <taxon>Bacteria</taxon>
        <taxon>Pseudomonadati</taxon>
        <taxon>Bacteroidota</taxon>
        <taxon>Sphingobacteriia</taxon>
        <taxon>Sphingobacteriales</taxon>
        <taxon>Sphingobacteriaceae</taxon>
        <taxon>Olivibacter</taxon>
    </lineage>
</organism>
<gene>
    <name evidence="3" type="ORF">ACFFI0_01065</name>
</gene>
<accession>A0ABV6HD93</accession>
<protein>
    <submittedName>
        <fullName evidence="3">Metallophosphoesterase</fullName>
    </submittedName>
</protein>
<dbReference type="InterPro" id="IPR004843">
    <property type="entry name" value="Calcineurin-like_PHP"/>
</dbReference>
<feature type="domain" description="Calcineurin-like phosphoesterase" evidence="2">
    <location>
        <begin position="36"/>
        <end position="258"/>
    </location>
</feature>
<keyword evidence="1" id="KW-0732">Signal</keyword>
<dbReference type="PANTHER" id="PTHR43143">
    <property type="entry name" value="METALLOPHOSPHOESTERASE, CALCINEURIN SUPERFAMILY"/>
    <property type="match status" value="1"/>
</dbReference>
<dbReference type="Proteomes" id="UP001589774">
    <property type="component" value="Unassembled WGS sequence"/>
</dbReference>
<dbReference type="Gene3D" id="3.60.21.10">
    <property type="match status" value="1"/>
</dbReference>
<feature type="chain" id="PRO_5046633682" evidence="1">
    <location>
        <begin position="23"/>
        <end position="593"/>
    </location>
</feature>
<name>A0ABV6HD93_9SPHI</name>